<reference evidence="1 2" key="1">
    <citation type="submission" date="2014-11" db="EMBL/GenBank/DDBJ databases">
        <title>Draft Genome Sequences of Paenibacillus polymyxa NRRL B-30509 and Paenibacillus terrae NRRL B-30644, Strains from a Poultry Environment that Produce Tridecaptin A and Paenicidins.</title>
        <authorList>
            <person name="van Belkum M.J."/>
            <person name="Lohans C.T."/>
            <person name="Vederas J.C."/>
        </authorList>
    </citation>
    <scope>NUCLEOTIDE SEQUENCE [LARGE SCALE GENOMIC DNA]</scope>
    <source>
        <strain evidence="1 2">NRRL B-30644</strain>
    </source>
</reference>
<protein>
    <submittedName>
        <fullName evidence="1">Phage tail protein</fullName>
    </submittedName>
</protein>
<name>A0A0D7X2L2_9BACL</name>
<dbReference type="Proteomes" id="UP000032534">
    <property type="component" value="Unassembled WGS sequence"/>
</dbReference>
<dbReference type="PANTHER" id="PTHR35861:SF1">
    <property type="entry name" value="PHAGE TAIL SHEATH PROTEIN"/>
    <property type="match status" value="1"/>
</dbReference>
<dbReference type="RefSeq" id="WP_044647460.1">
    <property type="nucleotide sequence ID" value="NZ_JTHP01000039.1"/>
</dbReference>
<dbReference type="PATRIC" id="fig|159743.3.peg.4049"/>
<dbReference type="EMBL" id="JTHP01000039">
    <property type="protein sequence ID" value="KJD44252.1"/>
    <property type="molecule type" value="Genomic_DNA"/>
</dbReference>
<dbReference type="AlphaFoldDB" id="A0A0D7X2L2"/>
<evidence type="ECO:0000313" key="2">
    <source>
        <dbReference type="Proteomes" id="UP000032534"/>
    </source>
</evidence>
<organism evidence="1 2">
    <name type="scientific">Paenibacillus terrae</name>
    <dbReference type="NCBI Taxonomy" id="159743"/>
    <lineage>
        <taxon>Bacteria</taxon>
        <taxon>Bacillati</taxon>
        <taxon>Bacillota</taxon>
        <taxon>Bacilli</taxon>
        <taxon>Bacillales</taxon>
        <taxon>Paenibacillaceae</taxon>
        <taxon>Paenibacillus</taxon>
    </lineage>
</organism>
<comment type="caution">
    <text evidence="1">The sequence shown here is derived from an EMBL/GenBank/DDBJ whole genome shotgun (WGS) entry which is preliminary data.</text>
</comment>
<accession>A0A0D7X2L2</accession>
<sequence length="484" mass="51972">MAERHGIFTTEQPAEVITPVPLNITLPVVFGTAAINLTTLEDGPVNKPILCESWNDVVAAFGYSDDWGNFTLSEFAHYFFKIAKLSPVVFVNVLDPTKHNAAVAASNFTLTDGVVTVAVQGIIKSSVVVTSDDGSTTYTAGTDYSLTFNASGNLVVSRIASGTLTANSAVKIAYSKLDRSKVTAADIIGGVVEVTGEATGLELLDQVFPLFRIVPALIVAPGFSQNPTVAAVMTEKAASLNGGHFKAQAITDLSSEIVYTDTPAWKKTNAYNDPRQINTYPLFTYDDRTYHSSTVAAAVIVQTDVNNGGVPSVSPSNKSAKIDGTKTDNRAIALGPQQAQYLNANGIVTALNFVGGFVLWGNRTGVYPDQKDPQSSFIPVRRMFDWISNTLTLTYWKYLDGSIDKRLIEAITDAANFWMNGLTAAGYILGGRVEFNASENPVADLMDGKMKFHVYVTPPSPAQAIDFVLEYDTSYFAALFATAA</sequence>
<dbReference type="OrthoDB" id="9767864at2"/>
<keyword evidence="2" id="KW-1185">Reference proteome</keyword>
<proteinExistence type="predicted"/>
<gene>
    <name evidence="1" type="ORF">QD47_18195</name>
</gene>
<dbReference type="PANTHER" id="PTHR35861">
    <property type="match status" value="1"/>
</dbReference>
<dbReference type="InterPro" id="IPR052042">
    <property type="entry name" value="Tail_sheath_structural"/>
</dbReference>
<evidence type="ECO:0000313" key="1">
    <source>
        <dbReference type="EMBL" id="KJD44252.1"/>
    </source>
</evidence>